<name>A0A157T2W5_SACSO</name>
<evidence type="ECO:0000313" key="4">
    <source>
        <dbReference type="EMBL" id="SAI85754.1"/>
    </source>
</evidence>
<dbReference type="Pfam" id="PF22691">
    <property type="entry name" value="Thiolase_C_1"/>
    <property type="match status" value="1"/>
</dbReference>
<dbReference type="PATRIC" id="fig|2287.9.peg.2308"/>
<evidence type="ECO:0000313" key="5">
    <source>
        <dbReference type="Proteomes" id="UP000076770"/>
    </source>
</evidence>
<dbReference type="GO" id="GO:0016747">
    <property type="term" value="F:acyltransferase activity, transferring groups other than amino-acyl groups"/>
    <property type="evidence" value="ECO:0007669"/>
    <property type="project" value="InterPro"/>
</dbReference>
<dbReference type="PANTHER" id="PTHR42870:SF7">
    <property type="entry name" value="ACETYL-COA C-ACETYLTRANSFERASE (ACETOACETYL-COA THIOLASE) (ACAB-3)"/>
    <property type="match status" value="1"/>
</dbReference>
<evidence type="ECO:0000259" key="2">
    <source>
        <dbReference type="Pfam" id="PF00108"/>
    </source>
</evidence>
<sequence>MAWNSHAYWISRGGGKAMKVNIHLNKRVAIIGAGLTLFRRRLLETPQEIAWEAASKALDEAGLELKDIDCVVIGSAPDAFDGVNLKGEYLSHGAGGIKKPVSRVYVGGATGVMTAITGWYHVASGLCQKVLAVAEEKMSPARPHPQSIFRYIWDPILEKPLNPNLIWIFAMEMHRYMATYGIKKEEIALVSVKNKRNAINNPYAQLGSNITVEDVLKSEVLVWPVQLLDVSPVSDGGAAIVLASEDVARRYTDTPVWVEGVGWTLDNTEWPARDLAYARYVEFAARMAYKMAGIERPNKEIDVAEPYDPFDYKELHHLEALQLAKRGEAPKLLKEGVFDIDGDIPSSPSGGLLGVGNPIAAAGLMKVISIYWQLKGIAGKMQVKRPVHTGVAQAWGDLMQAGTVIVLRN</sequence>
<dbReference type="CDD" id="cd00829">
    <property type="entry name" value="SCP-x_thiolase"/>
    <property type="match status" value="1"/>
</dbReference>
<dbReference type="NCBIfam" id="NF004721">
    <property type="entry name" value="PRK06065.1"/>
    <property type="match status" value="1"/>
</dbReference>
<dbReference type="PANTHER" id="PTHR42870">
    <property type="entry name" value="ACETYL-COA C-ACETYLTRANSFERASE"/>
    <property type="match status" value="1"/>
</dbReference>
<protein>
    <submittedName>
        <fullName evidence="4">Acetyl-CoA acetyltransferase</fullName>
    </submittedName>
</protein>
<dbReference type="EMBL" id="LT549890">
    <property type="protein sequence ID" value="SAI85754.1"/>
    <property type="molecule type" value="Genomic_DNA"/>
</dbReference>
<dbReference type="InterPro" id="IPR020616">
    <property type="entry name" value="Thiolase_N"/>
</dbReference>
<dbReference type="InterPro" id="IPR016039">
    <property type="entry name" value="Thiolase-like"/>
</dbReference>
<dbReference type="PIRSF" id="PIRSF000429">
    <property type="entry name" value="Ac-CoA_Ac_transf"/>
    <property type="match status" value="1"/>
</dbReference>
<evidence type="ECO:0000256" key="1">
    <source>
        <dbReference type="ARBA" id="ARBA00023229"/>
    </source>
</evidence>
<dbReference type="GO" id="GO:0008299">
    <property type="term" value="P:isoprenoid biosynthetic process"/>
    <property type="evidence" value="ECO:0007669"/>
    <property type="project" value="UniProtKB-KW"/>
</dbReference>
<reference evidence="5" key="1">
    <citation type="submission" date="2016-04" db="EMBL/GenBank/DDBJ databases">
        <authorList>
            <person name="Shah S.A."/>
            <person name="Garrett R.A."/>
        </authorList>
    </citation>
    <scope>NUCLEOTIDE SEQUENCE [LARGE SCALE GENOMIC DNA]</scope>
    <source>
        <strain evidence="5">ATCC 35091 / DSM 1616 / JCM 8930 / NBRC 15331 / P1</strain>
    </source>
</reference>
<evidence type="ECO:0000259" key="3">
    <source>
        <dbReference type="Pfam" id="PF22691"/>
    </source>
</evidence>
<keyword evidence="1" id="KW-0414">Isoprene biosynthesis</keyword>
<dbReference type="Pfam" id="PF00108">
    <property type="entry name" value="Thiolase_N"/>
    <property type="match status" value="1"/>
</dbReference>
<dbReference type="AlphaFoldDB" id="A0A157T2W5"/>
<accession>A0A157T2W5</accession>
<dbReference type="InterPro" id="IPR055140">
    <property type="entry name" value="Thiolase_C_2"/>
</dbReference>
<keyword evidence="4" id="KW-0808">Transferase</keyword>
<organism evidence="4 5">
    <name type="scientific">Saccharolobus solfataricus</name>
    <name type="common">Sulfolobus solfataricus</name>
    <dbReference type="NCBI Taxonomy" id="2287"/>
    <lineage>
        <taxon>Archaea</taxon>
        <taxon>Thermoproteota</taxon>
        <taxon>Thermoprotei</taxon>
        <taxon>Sulfolobales</taxon>
        <taxon>Sulfolobaceae</taxon>
        <taxon>Saccharolobus</taxon>
    </lineage>
</organism>
<dbReference type="Proteomes" id="UP000076770">
    <property type="component" value="Chromosome i"/>
</dbReference>
<dbReference type="Gene3D" id="3.40.47.10">
    <property type="match status" value="1"/>
</dbReference>
<proteinExistence type="predicted"/>
<gene>
    <name evidence="4" type="ORF">SSOP1_2200</name>
</gene>
<feature type="domain" description="Thiolase C-terminal" evidence="3">
    <location>
        <begin position="273"/>
        <end position="408"/>
    </location>
</feature>
<dbReference type="SUPFAM" id="SSF53901">
    <property type="entry name" value="Thiolase-like"/>
    <property type="match status" value="2"/>
</dbReference>
<dbReference type="InterPro" id="IPR002155">
    <property type="entry name" value="Thiolase"/>
</dbReference>
<feature type="domain" description="Thiolase N-terminal" evidence="2">
    <location>
        <begin position="28"/>
        <end position="246"/>
    </location>
</feature>